<dbReference type="Gene3D" id="4.10.1000.10">
    <property type="entry name" value="Zinc finger, CCCH-type"/>
    <property type="match status" value="1"/>
</dbReference>
<proteinExistence type="predicted"/>
<keyword evidence="8" id="KW-1185">Reference proteome</keyword>
<feature type="domain" description="C3H1-type" evidence="6">
    <location>
        <begin position="1052"/>
        <end position="1078"/>
    </location>
</feature>
<feature type="region of interest" description="Disordered" evidence="5">
    <location>
        <begin position="802"/>
        <end position="822"/>
    </location>
</feature>
<feature type="region of interest" description="Disordered" evidence="5">
    <location>
        <begin position="641"/>
        <end position="666"/>
    </location>
</feature>
<feature type="region of interest" description="Disordered" evidence="5">
    <location>
        <begin position="837"/>
        <end position="857"/>
    </location>
</feature>
<evidence type="ECO:0000256" key="4">
    <source>
        <dbReference type="PROSITE-ProRule" id="PRU00723"/>
    </source>
</evidence>
<name>A0AAJ0DPU8_9PEZI</name>
<dbReference type="Pfam" id="PF00642">
    <property type="entry name" value="zf-CCCH"/>
    <property type="match status" value="1"/>
</dbReference>
<evidence type="ECO:0000313" key="7">
    <source>
        <dbReference type="EMBL" id="KAK3054577.1"/>
    </source>
</evidence>
<gene>
    <name evidence="7" type="ORF">LTR09_004306</name>
</gene>
<dbReference type="PROSITE" id="PS50103">
    <property type="entry name" value="ZF_C3H1"/>
    <property type="match status" value="1"/>
</dbReference>
<comment type="caution">
    <text evidence="7">The sequence shown here is derived from an EMBL/GenBank/DDBJ whole genome shotgun (WGS) entry which is preliminary data.</text>
</comment>
<organism evidence="7 8">
    <name type="scientific">Extremus antarcticus</name>
    <dbReference type="NCBI Taxonomy" id="702011"/>
    <lineage>
        <taxon>Eukaryota</taxon>
        <taxon>Fungi</taxon>
        <taxon>Dikarya</taxon>
        <taxon>Ascomycota</taxon>
        <taxon>Pezizomycotina</taxon>
        <taxon>Dothideomycetes</taxon>
        <taxon>Dothideomycetidae</taxon>
        <taxon>Mycosphaerellales</taxon>
        <taxon>Extremaceae</taxon>
        <taxon>Extremus</taxon>
    </lineage>
</organism>
<feature type="zinc finger region" description="C3H1-type" evidence="4">
    <location>
        <begin position="1052"/>
        <end position="1078"/>
    </location>
</feature>
<dbReference type="InterPro" id="IPR000571">
    <property type="entry name" value="Znf_CCCH"/>
</dbReference>
<keyword evidence="1 4" id="KW-0479">Metal-binding</keyword>
<evidence type="ECO:0000256" key="5">
    <source>
        <dbReference type="SAM" id="MobiDB-lite"/>
    </source>
</evidence>
<sequence>MDHQMPRSNDGFSGNNNLFGDSQPYSAYDNLFQTGNDQSPYDASWGVNTSNYPAVSHPQSQHPSAPSWAAQNANHLSSASANVNGQPSPYARTLSHSPVPYPQNAFSNYGAQQGFQYRQPQYDPSLVPPQGMNENFSPYSTTSYPTTNPGTIAPHALQHESRSPAYGQGPYGNPANPTLAARPNKSIQSDTVDQYKLVASIPAANNAGFFSIINFDDLARATSSERMGNFLNIGSKAQNWDINRAALPAYVPRKSRKDLRKTAGNDPKLLAKLGKVAKRQKASIIAPRTAYPTSAGGSPSIEKIKYEGDSSSAEESSSEDDDDSLYSSDDAAEPTPLPAKRPDSPKEATEYDTIKALWRGKRRAPTSEGIRKGLVDFWEVAKTVRDRWKADTTALTDAETKNRANEIPLLKSRVKDQRDMMETAFKAALKHGHRDIVELFSQNQALVFLCYQFLLDRHKEDDYNGPLSRAILETLSLSSSLKAETFEKTHLVKVLPRFAKNGDAKTRSYAKRITANVSAVAETDKAATGEAKKVVSKDGTAGSPTGKRAVPEPVAGIKRPASSAGDGTAAKKIATVASKLNGGMTASKLTSAAKKTTSSVDATKTAAAPPATAMKAKQVTAKPSGLFASLQSASKKPGAAATIKGATSGSTTSATRTASAAQATAPKSTFSFTETMLNLSKPKEEKPVVKPSQQTIKETPEEAAKRLRKESRRHLHVRFKKDDELTEVRVFSHDPDEELGHDASQMRDVDDVGGEGRMLKQQNNLMDVDEDDETTEEEEKLVDFQAPTEIDFVDVDEESRKMNFAPYGGGELKPESEERSKREHYEANNLMVFYAQPSDIPPNPREPSDPYNGEPVTSMRMISAPEEKWAARGKQQKAMHQQQYGGAHRPPMGAPAGHGFDLSKISNYLPPQQYSHPQAQQQQPNPLSSDQVSSILAALTASKATPPQPAMGSFARQYQTAPAPIMQQQPAAQAAPQLDLAAILAHIGNQQPAAQPPAMGGYGYNTAAAAPNMMGFGQQPAVYEDPSRKQWREGAGSNENQAKRQNPLEARNYKTKVCKYWLEGKCQKGDGCTFKHEN</sequence>
<evidence type="ECO:0000259" key="6">
    <source>
        <dbReference type="PROSITE" id="PS50103"/>
    </source>
</evidence>
<dbReference type="SMART" id="SM00356">
    <property type="entry name" value="ZnF_C3H1"/>
    <property type="match status" value="1"/>
</dbReference>
<keyword evidence="2 4" id="KW-0863">Zinc-finger</keyword>
<keyword evidence="3 4" id="KW-0862">Zinc</keyword>
<feature type="compositionally biased region" description="Low complexity" evidence="5">
    <location>
        <begin position="56"/>
        <end position="71"/>
    </location>
</feature>
<evidence type="ECO:0000256" key="3">
    <source>
        <dbReference type="ARBA" id="ARBA00022833"/>
    </source>
</evidence>
<feature type="region of interest" description="Disordered" evidence="5">
    <location>
        <begin position="591"/>
        <end position="617"/>
    </location>
</feature>
<feature type="compositionally biased region" description="Polar residues" evidence="5">
    <location>
        <begin position="1"/>
        <end position="53"/>
    </location>
</feature>
<evidence type="ECO:0000256" key="1">
    <source>
        <dbReference type="ARBA" id="ARBA00022723"/>
    </source>
</evidence>
<feature type="region of interest" description="Disordered" evidence="5">
    <location>
        <begin position="288"/>
        <end position="350"/>
    </location>
</feature>
<feature type="region of interest" description="Disordered" evidence="5">
    <location>
        <begin position="1"/>
        <end position="99"/>
    </location>
</feature>
<evidence type="ECO:0000313" key="8">
    <source>
        <dbReference type="Proteomes" id="UP001271007"/>
    </source>
</evidence>
<dbReference type="AlphaFoldDB" id="A0AAJ0DPU8"/>
<feature type="compositionally biased region" description="Basic and acidic residues" evidence="5">
    <location>
        <begin position="340"/>
        <end position="350"/>
    </location>
</feature>
<feature type="compositionally biased region" description="Basic and acidic residues" evidence="5">
    <location>
        <begin position="812"/>
        <end position="822"/>
    </location>
</feature>
<feature type="region of interest" description="Disordered" evidence="5">
    <location>
        <begin position="535"/>
        <end position="569"/>
    </location>
</feature>
<reference evidence="7" key="1">
    <citation type="submission" date="2023-04" db="EMBL/GenBank/DDBJ databases">
        <title>Black Yeasts Isolated from many extreme environments.</title>
        <authorList>
            <person name="Coleine C."/>
            <person name="Stajich J.E."/>
            <person name="Selbmann L."/>
        </authorList>
    </citation>
    <scope>NUCLEOTIDE SEQUENCE</scope>
    <source>
        <strain evidence="7">CCFEE 5312</strain>
    </source>
</reference>
<feature type="compositionally biased region" description="Low complexity" evidence="5">
    <location>
        <begin position="602"/>
        <end position="617"/>
    </location>
</feature>
<dbReference type="InterPro" id="IPR036855">
    <property type="entry name" value="Znf_CCCH_sf"/>
</dbReference>
<dbReference type="Proteomes" id="UP001271007">
    <property type="component" value="Unassembled WGS sequence"/>
</dbReference>
<feature type="region of interest" description="Disordered" evidence="5">
    <location>
        <begin position="1027"/>
        <end position="1049"/>
    </location>
</feature>
<evidence type="ECO:0000256" key="2">
    <source>
        <dbReference type="ARBA" id="ARBA00022771"/>
    </source>
</evidence>
<feature type="region of interest" description="Disordered" evidence="5">
    <location>
        <begin position="869"/>
        <end position="931"/>
    </location>
</feature>
<accession>A0AAJ0DPU8</accession>
<feature type="compositionally biased region" description="Low complexity" evidence="5">
    <location>
        <begin position="910"/>
        <end position="926"/>
    </location>
</feature>
<dbReference type="SUPFAM" id="SSF90229">
    <property type="entry name" value="CCCH zinc finger"/>
    <property type="match status" value="1"/>
</dbReference>
<feature type="compositionally biased region" description="Polar residues" evidence="5">
    <location>
        <begin position="72"/>
        <end position="87"/>
    </location>
</feature>
<dbReference type="GO" id="GO:0008270">
    <property type="term" value="F:zinc ion binding"/>
    <property type="evidence" value="ECO:0007669"/>
    <property type="project" value="UniProtKB-KW"/>
</dbReference>
<feature type="compositionally biased region" description="Polar residues" evidence="5">
    <location>
        <begin position="591"/>
        <end position="601"/>
    </location>
</feature>
<protein>
    <recommendedName>
        <fullName evidence="6">C3H1-type domain-containing protein</fullName>
    </recommendedName>
</protein>
<dbReference type="EMBL" id="JAWDJX010000011">
    <property type="protein sequence ID" value="KAK3054577.1"/>
    <property type="molecule type" value="Genomic_DNA"/>
</dbReference>